<evidence type="ECO:0000313" key="1">
    <source>
        <dbReference type="EMBL" id="SMO84271.1"/>
    </source>
</evidence>
<dbReference type="OrthoDB" id="1114031at2"/>
<dbReference type="RefSeq" id="WP_142604770.1">
    <property type="nucleotide sequence ID" value="NZ_FXSZ01000016.1"/>
</dbReference>
<gene>
    <name evidence="1" type="ORF">SAMN06265350_11618</name>
</gene>
<dbReference type="PROSITE" id="PS51257">
    <property type="entry name" value="PROKAR_LIPOPROTEIN"/>
    <property type="match status" value="1"/>
</dbReference>
<organism evidence="1 2">
    <name type="scientific">Solitalea koreensis</name>
    <dbReference type="NCBI Taxonomy" id="543615"/>
    <lineage>
        <taxon>Bacteria</taxon>
        <taxon>Pseudomonadati</taxon>
        <taxon>Bacteroidota</taxon>
        <taxon>Sphingobacteriia</taxon>
        <taxon>Sphingobacteriales</taxon>
        <taxon>Sphingobacteriaceae</taxon>
        <taxon>Solitalea</taxon>
    </lineage>
</organism>
<dbReference type="Proteomes" id="UP000315971">
    <property type="component" value="Unassembled WGS sequence"/>
</dbReference>
<dbReference type="AlphaFoldDB" id="A0A521ELD1"/>
<sequence>MKLISTNVLVMMSLIAFTISSCKKDNNAAPSFDETVATEIQTSDDVTLDMFDQVKIVTNNYPVLNGESTSTVATETVLKPSSCAVVTGTEGNTWPKTVTIDFGAGCTNDKDVTHKGKISAVFSKPWTEIGATVTLTFENFFVDSVQLDGTKTFTNNGVNIPEGTYSYSVKANRVKITDKGTATWSSERTVTWNTHMTPFDPFDDSYSVQGWIKGTTKRGIEYDATTTKDLVKNVSCRWISKGAVEIKANNRVATIDYGNGECDNDALLIINGHSKAIKIRRGK</sequence>
<dbReference type="EMBL" id="FXSZ01000016">
    <property type="protein sequence ID" value="SMO84271.1"/>
    <property type="molecule type" value="Genomic_DNA"/>
</dbReference>
<name>A0A521ELD1_9SPHI</name>
<proteinExistence type="predicted"/>
<reference evidence="1 2" key="1">
    <citation type="submission" date="2017-05" db="EMBL/GenBank/DDBJ databases">
        <authorList>
            <person name="Varghese N."/>
            <person name="Submissions S."/>
        </authorList>
    </citation>
    <scope>NUCLEOTIDE SEQUENCE [LARGE SCALE GENOMIC DNA]</scope>
    <source>
        <strain evidence="1 2">DSM 21342</strain>
    </source>
</reference>
<keyword evidence="2" id="KW-1185">Reference proteome</keyword>
<evidence type="ECO:0000313" key="2">
    <source>
        <dbReference type="Proteomes" id="UP000315971"/>
    </source>
</evidence>
<accession>A0A521ELD1</accession>
<protein>
    <submittedName>
        <fullName evidence="1">Uncharacterized protein</fullName>
    </submittedName>
</protein>